<keyword evidence="2" id="KW-1185">Reference proteome</keyword>
<dbReference type="EMBL" id="CM020619">
    <property type="protein sequence ID" value="KAK1865850.1"/>
    <property type="molecule type" value="Genomic_DNA"/>
</dbReference>
<sequence>MTPAGAAKSRDALLDILLTRAARDAAAYTRAAAAAALGAAAAAVALPRSALPRVVGVLGGRLADRAAAVRRAAAAALEAVVAHNPYGPALGVGGLRRAAGGALPLPALQRLAAYYAGALPFAEALAVALPRAAALLVTPATTDVAAGAALLITATQFGVAPPAAAPAALLPLLASPSPPVVAAGVAAFARLLGGGARAGGGGGGGTAHARGVVGGLAAATADGDPRVAAAARALFRRLEAKAPGAVYNLLPEALSALSVGGGGGGAAARGGGGVALDERRFRLVMAFLLGLVASDRHAEAVQQ</sequence>
<accession>A0ACC3C792</accession>
<gene>
    <name evidence="1" type="ORF">I4F81_008373</name>
</gene>
<dbReference type="Proteomes" id="UP000798662">
    <property type="component" value="Chromosome 2"/>
</dbReference>
<reference evidence="1" key="1">
    <citation type="submission" date="2019-11" db="EMBL/GenBank/DDBJ databases">
        <title>Nori genome reveals adaptations in red seaweeds to the harsh intertidal environment.</title>
        <authorList>
            <person name="Wang D."/>
            <person name="Mao Y."/>
        </authorList>
    </citation>
    <scope>NUCLEOTIDE SEQUENCE</scope>
    <source>
        <tissue evidence="1">Gametophyte</tissue>
    </source>
</reference>
<name>A0ACC3C792_PYRYE</name>
<evidence type="ECO:0000313" key="2">
    <source>
        <dbReference type="Proteomes" id="UP000798662"/>
    </source>
</evidence>
<comment type="caution">
    <text evidence="1">The sequence shown here is derived from an EMBL/GenBank/DDBJ whole genome shotgun (WGS) entry which is preliminary data.</text>
</comment>
<evidence type="ECO:0000313" key="1">
    <source>
        <dbReference type="EMBL" id="KAK1865850.1"/>
    </source>
</evidence>
<organism evidence="1 2">
    <name type="scientific">Pyropia yezoensis</name>
    <name type="common">Susabi-nori</name>
    <name type="synonym">Porphyra yezoensis</name>
    <dbReference type="NCBI Taxonomy" id="2788"/>
    <lineage>
        <taxon>Eukaryota</taxon>
        <taxon>Rhodophyta</taxon>
        <taxon>Bangiophyceae</taxon>
        <taxon>Bangiales</taxon>
        <taxon>Bangiaceae</taxon>
        <taxon>Pyropia</taxon>
    </lineage>
</organism>
<proteinExistence type="predicted"/>
<protein>
    <submittedName>
        <fullName evidence="1">Uncharacterized protein</fullName>
    </submittedName>
</protein>